<evidence type="ECO:0000313" key="4">
    <source>
        <dbReference type="Proteomes" id="UP000807306"/>
    </source>
</evidence>
<dbReference type="AlphaFoldDB" id="A0A9P6ES89"/>
<gene>
    <name evidence="3" type="ORF">CPB83DRAFT_889697</name>
</gene>
<proteinExistence type="inferred from homology"/>
<dbReference type="PRINTS" id="PR00469">
    <property type="entry name" value="PNDRDTASEII"/>
</dbReference>
<dbReference type="Pfam" id="PF13738">
    <property type="entry name" value="Pyr_redox_3"/>
    <property type="match status" value="1"/>
</dbReference>
<protein>
    <recommendedName>
        <fullName evidence="5">Flavin-containing monooxygenase</fullName>
    </recommendedName>
</protein>
<keyword evidence="2" id="KW-1133">Transmembrane helix</keyword>
<comment type="caution">
    <text evidence="3">The sequence shown here is derived from an EMBL/GenBank/DDBJ whole genome shotgun (WGS) entry which is preliminary data.</text>
</comment>
<reference evidence="3" key="1">
    <citation type="submission" date="2020-11" db="EMBL/GenBank/DDBJ databases">
        <authorList>
            <consortium name="DOE Joint Genome Institute"/>
            <person name="Ahrendt S."/>
            <person name="Riley R."/>
            <person name="Andreopoulos W."/>
            <person name="Labutti K."/>
            <person name="Pangilinan J."/>
            <person name="Ruiz-Duenas F.J."/>
            <person name="Barrasa J.M."/>
            <person name="Sanchez-Garcia M."/>
            <person name="Camarero S."/>
            <person name="Miyauchi S."/>
            <person name="Serrano A."/>
            <person name="Linde D."/>
            <person name="Babiker R."/>
            <person name="Drula E."/>
            <person name="Ayuso-Fernandez I."/>
            <person name="Pacheco R."/>
            <person name="Padilla G."/>
            <person name="Ferreira P."/>
            <person name="Barriuso J."/>
            <person name="Kellner H."/>
            <person name="Castanera R."/>
            <person name="Alfaro M."/>
            <person name="Ramirez L."/>
            <person name="Pisabarro A.G."/>
            <person name="Kuo A."/>
            <person name="Tritt A."/>
            <person name="Lipzen A."/>
            <person name="He G."/>
            <person name="Yan M."/>
            <person name="Ng V."/>
            <person name="Cullen D."/>
            <person name="Martin F."/>
            <person name="Rosso M.-N."/>
            <person name="Henrissat B."/>
            <person name="Hibbett D."/>
            <person name="Martinez A.T."/>
            <person name="Grigoriev I.V."/>
        </authorList>
    </citation>
    <scope>NUCLEOTIDE SEQUENCE</scope>
    <source>
        <strain evidence="3">CBS 506.95</strain>
    </source>
</reference>
<accession>A0A9P6ES89</accession>
<keyword evidence="2" id="KW-0472">Membrane</keyword>
<dbReference type="Proteomes" id="UP000807306">
    <property type="component" value="Unassembled WGS sequence"/>
</dbReference>
<organism evidence="3 4">
    <name type="scientific">Crepidotus variabilis</name>
    <dbReference type="NCBI Taxonomy" id="179855"/>
    <lineage>
        <taxon>Eukaryota</taxon>
        <taxon>Fungi</taxon>
        <taxon>Dikarya</taxon>
        <taxon>Basidiomycota</taxon>
        <taxon>Agaricomycotina</taxon>
        <taxon>Agaricomycetes</taxon>
        <taxon>Agaricomycetidae</taxon>
        <taxon>Agaricales</taxon>
        <taxon>Agaricineae</taxon>
        <taxon>Crepidotaceae</taxon>
        <taxon>Crepidotus</taxon>
    </lineage>
</organism>
<dbReference type="EMBL" id="MU157827">
    <property type="protein sequence ID" value="KAF9533908.1"/>
    <property type="molecule type" value="Genomic_DNA"/>
</dbReference>
<keyword evidence="2" id="KW-0812">Transmembrane</keyword>
<dbReference type="PANTHER" id="PTHR42877">
    <property type="entry name" value="L-ORNITHINE N(5)-MONOOXYGENASE-RELATED"/>
    <property type="match status" value="1"/>
</dbReference>
<dbReference type="PANTHER" id="PTHR42877:SF4">
    <property type="entry name" value="FAD_NAD(P)-BINDING DOMAIN-CONTAINING PROTEIN-RELATED"/>
    <property type="match status" value="1"/>
</dbReference>
<evidence type="ECO:0008006" key="5">
    <source>
        <dbReference type="Google" id="ProtNLM"/>
    </source>
</evidence>
<evidence type="ECO:0000256" key="1">
    <source>
        <dbReference type="ARBA" id="ARBA00010139"/>
    </source>
</evidence>
<name>A0A9P6ES89_9AGAR</name>
<dbReference type="SUPFAM" id="SSF51905">
    <property type="entry name" value="FAD/NAD(P)-binding domain"/>
    <property type="match status" value="2"/>
</dbReference>
<sequence>MAASYKPKDGPVVAIIGAGFGGVIAALYLEKKLGFRNFLIYEKDGHVGGTWSNNTYPGVHCDIISFLYSVSTDLSPDWNKICASQATVLSYIKSLIAKYNLDPHIHLNTLVIGAEWDDEKQIYRVETRDSNGTLRTQTANIIISAAGILHAPKMPNLSGLDVFKGDLFHSATWDHTVDLRNKRVAIIGNGTSAAQIMGQIPKIEGIQVTQFARTRSWILPYLQGNVPSTLQWVLRYVPFANRLLRWTSFWMAHELIYQLVFKRPALRGIAMKFSESRLKAAAPREYHDRIVPDFPVGSKRIIYMNDHLKVLHRSNADLCFDPIREIVADGLITSQGHVPFDVIICATGFISDKYMIPIRGKTGKTIQEYYDESGGANAYLGMVKPGFPNFAQLSGSLLMQFIGPNTATGFTSVVYFEEVEMDYICRLLKPLINGTVSSFEVKKEVNEAYNGRLQEKLSRSVHMGRSWYRTNGTGRNFAIWPGSGFAYWRRLRVLRWEDYVFRSPSGAIVKLNRASWWLGLTLAACIGTAACLAGSNMSLEALKTHDLKGILQKITAW</sequence>
<dbReference type="InterPro" id="IPR051209">
    <property type="entry name" value="FAD-bind_Monooxygenase_sf"/>
</dbReference>
<dbReference type="InterPro" id="IPR036188">
    <property type="entry name" value="FAD/NAD-bd_sf"/>
</dbReference>
<comment type="similarity">
    <text evidence="1">Belongs to the FAD-binding monooxygenase family.</text>
</comment>
<keyword evidence="4" id="KW-1185">Reference proteome</keyword>
<feature type="transmembrane region" description="Helical" evidence="2">
    <location>
        <begin position="12"/>
        <end position="29"/>
    </location>
</feature>
<dbReference type="OrthoDB" id="74360at2759"/>
<evidence type="ECO:0000256" key="2">
    <source>
        <dbReference type="SAM" id="Phobius"/>
    </source>
</evidence>
<evidence type="ECO:0000313" key="3">
    <source>
        <dbReference type="EMBL" id="KAF9533908.1"/>
    </source>
</evidence>
<dbReference type="Gene3D" id="3.50.50.60">
    <property type="entry name" value="FAD/NAD(P)-binding domain"/>
    <property type="match status" value="3"/>
</dbReference>